<evidence type="ECO:0000256" key="1">
    <source>
        <dbReference type="SAM" id="MobiDB-lite"/>
    </source>
</evidence>
<dbReference type="Proteomes" id="UP000614334">
    <property type="component" value="Unassembled WGS sequence"/>
</dbReference>
<feature type="compositionally biased region" description="Polar residues" evidence="1">
    <location>
        <begin position="198"/>
        <end position="213"/>
    </location>
</feature>
<proteinExistence type="predicted"/>
<comment type="caution">
    <text evidence="2">The sequence shown here is derived from an EMBL/GenBank/DDBJ whole genome shotgun (WGS) entry which is preliminary data.</text>
</comment>
<name>A0A8H7M706_9AGAM</name>
<reference evidence="2" key="1">
    <citation type="submission" date="2020-09" db="EMBL/GenBank/DDBJ databases">
        <title>Comparative genome analyses of four rice-infecting Rhizoctonia solani isolates reveal extensive enrichment of homogalacturonan modification genes.</title>
        <authorList>
            <person name="Lee D.-Y."/>
            <person name="Jeon J."/>
            <person name="Kim K.-T."/>
            <person name="Cheong K."/>
            <person name="Song H."/>
            <person name="Choi G."/>
            <person name="Ko J."/>
            <person name="Opiyo S.O."/>
            <person name="Zuo S."/>
            <person name="Madhav S."/>
            <person name="Lee Y.-H."/>
            <person name="Wang G.-L."/>
        </authorList>
    </citation>
    <scope>NUCLEOTIDE SEQUENCE</scope>
    <source>
        <strain evidence="2">AG1-IA B2</strain>
    </source>
</reference>
<sequence>MILELASDNPLHTLIRLPNSDSVIYRITSVQNLNHLGELQGWTTTLSVTGPASSSASKSKARRDVATIVWDHDGETSAASESECWTVMRQQLNIFTITKHRRPLEIEVRDGLVWKGDISGLHLVQQGSSKETPVATLRPCRRFIHGRLVRKVMQRFDELDISDAVIDEIGLNTIMATFTVITTARQRRFGIVPRKVTVPNSSDSESAGSSVQYEDSDNEPLKSDNSEILEPNDSDYDSEYQSEDPDAPSPRYTSPGTSHVPSHTPYTFASSSRAPVEDDNVTPRANQTGFDDVLIVNPESRRPSAQSGVNTGFENDFNPNSDPVTGPTTVTSARTHSSGKRHGKEKHKEKQKGDVLGALPLTSALASLGLGIRNSRRRSAAEGSDESDERLKKWGRSRGLSF</sequence>
<protein>
    <submittedName>
        <fullName evidence="2">Uncharacterized protein</fullName>
    </submittedName>
</protein>
<evidence type="ECO:0000313" key="2">
    <source>
        <dbReference type="EMBL" id="KAF8758421.1"/>
    </source>
</evidence>
<feature type="compositionally biased region" description="Polar residues" evidence="1">
    <location>
        <begin position="303"/>
        <end position="335"/>
    </location>
</feature>
<organism evidence="2 3">
    <name type="scientific">Rhizoctonia solani</name>
    <dbReference type="NCBI Taxonomy" id="456999"/>
    <lineage>
        <taxon>Eukaryota</taxon>
        <taxon>Fungi</taxon>
        <taxon>Dikarya</taxon>
        <taxon>Basidiomycota</taxon>
        <taxon>Agaricomycotina</taxon>
        <taxon>Agaricomycetes</taxon>
        <taxon>Cantharellales</taxon>
        <taxon>Ceratobasidiaceae</taxon>
        <taxon>Rhizoctonia</taxon>
    </lineage>
</organism>
<feature type="compositionally biased region" description="Polar residues" evidence="1">
    <location>
        <begin position="251"/>
        <end position="273"/>
    </location>
</feature>
<accession>A0A8H7M706</accession>
<gene>
    <name evidence="2" type="ORF">RHS01_03054</name>
</gene>
<dbReference type="EMBL" id="JACYCF010000003">
    <property type="protein sequence ID" value="KAF8758421.1"/>
    <property type="molecule type" value="Genomic_DNA"/>
</dbReference>
<evidence type="ECO:0000313" key="3">
    <source>
        <dbReference type="Proteomes" id="UP000614334"/>
    </source>
</evidence>
<feature type="region of interest" description="Disordered" evidence="1">
    <location>
        <begin position="196"/>
        <end position="402"/>
    </location>
</feature>
<dbReference type="AlphaFoldDB" id="A0A8H7M706"/>
<feature type="compositionally biased region" description="Acidic residues" evidence="1">
    <location>
        <begin position="230"/>
        <end position="246"/>
    </location>
</feature>